<keyword evidence="5" id="KW-0678">Repressor</keyword>
<evidence type="ECO:0000256" key="10">
    <source>
        <dbReference type="ARBA" id="ARBA00023163"/>
    </source>
</evidence>
<evidence type="ECO:0000313" key="11">
    <source>
        <dbReference type="EMBL" id="UOQ59259.1"/>
    </source>
</evidence>
<dbReference type="EMBL" id="CP095043">
    <property type="protein sequence ID" value="UOQ59259.1"/>
    <property type="molecule type" value="Genomic_DNA"/>
</dbReference>
<accession>A0ABY4FSV8</accession>
<evidence type="ECO:0000256" key="3">
    <source>
        <dbReference type="ARBA" id="ARBA00011738"/>
    </source>
</evidence>
<evidence type="ECO:0000313" key="12">
    <source>
        <dbReference type="Proteomes" id="UP000831775"/>
    </source>
</evidence>
<keyword evidence="8" id="KW-0805">Transcription regulation</keyword>
<sequence length="140" mass="15180">MQQPRRNTWQREAVRAALAEKRGFVSAQQLHQVLRDGGSTIGLATVYRALAGLAETGEADSLQSPEGENLFRSCATQGHHHHLICRNCGDTRELSATLVEDWTQRVAAEHGFTDIEHVVDIFGLCENCRARAAAGSGAAA</sequence>
<dbReference type="InterPro" id="IPR043135">
    <property type="entry name" value="Fur_C"/>
</dbReference>
<organism evidence="11 12">
    <name type="scientific">Leucobacter rhizosphaerae</name>
    <dbReference type="NCBI Taxonomy" id="2932245"/>
    <lineage>
        <taxon>Bacteria</taxon>
        <taxon>Bacillati</taxon>
        <taxon>Actinomycetota</taxon>
        <taxon>Actinomycetes</taxon>
        <taxon>Micrococcales</taxon>
        <taxon>Microbacteriaceae</taxon>
        <taxon>Leucobacter</taxon>
    </lineage>
</organism>
<keyword evidence="9" id="KW-0238">DNA-binding</keyword>
<keyword evidence="6" id="KW-0479">Metal-binding</keyword>
<protein>
    <submittedName>
        <fullName evidence="11">Transcriptional repressor</fullName>
    </submittedName>
</protein>
<proteinExistence type="inferred from homology"/>
<dbReference type="Gene3D" id="1.10.10.10">
    <property type="entry name" value="Winged helix-like DNA-binding domain superfamily/Winged helix DNA-binding domain"/>
    <property type="match status" value="1"/>
</dbReference>
<comment type="subcellular location">
    <subcellularLocation>
        <location evidence="1">Cytoplasm</location>
    </subcellularLocation>
</comment>
<dbReference type="Gene3D" id="3.30.1490.190">
    <property type="match status" value="1"/>
</dbReference>
<keyword evidence="7" id="KW-0862">Zinc</keyword>
<evidence type="ECO:0000256" key="1">
    <source>
        <dbReference type="ARBA" id="ARBA00004496"/>
    </source>
</evidence>
<keyword evidence="4" id="KW-0963">Cytoplasm</keyword>
<reference evidence="11 12" key="1">
    <citation type="submission" date="2022-04" db="EMBL/GenBank/DDBJ databases">
        <title>Leucobacter sp. isolated from rhizosphere of onion.</title>
        <authorList>
            <person name="Won M."/>
            <person name="Lee C.-M."/>
            <person name="Woen H.-Y."/>
            <person name="Kwon S.-W."/>
        </authorList>
    </citation>
    <scope>NUCLEOTIDE SEQUENCE [LARGE SCALE GENOMIC DNA]</scope>
    <source>
        <strain evidence="11 12">H25R-14</strain>
    </source>
</reference>
<name>A0ABY4FSV8_9MICO</name>
<dbReference type="Pfam" id="PF01475">
    <property type="entry name" value="FUR"/>
    <property type="match status" value="1"/>
</dbReference>
<keyword evidence="10" id="KW-0804">Transcription</keyword>
<evidence type="ECO:0000256" key="5">
    <source>
        <dbReference type="ARBA" id="ARBA00022491"/>
    </source>
</evidence>
<dbReference type="SUPFAM" id="SSF46785">
    <property type="entry name" value="Winged helix' DNA-binding domain"/>
    <property type="match status" value="1"/>
</dbReference>
<keyword evidence="12" id="KW-1185">Reference proteome</keyword>
<evidence type="ECO:0000256" key="4">
    <source>
        <dbReference type="ARBA" id="ARBA00022490"/>
    </source>
</evidence>
<dbReference type="Proteomes" id="UP000831775">
    <property type="component" value="Chromosome"/>
</dbReference>
<dbReference type="RefSeq" id="WP_244684163.1">
    <property type="nucleotide sequence ID" value="NZ_CP095043.1"/>
</dbReference>
<dbReference type="InterPro" id="IPR036388">
    <property type="entry name" value="WH-like_DNA-bd_sf"/>
</dbReference>
<evidence type="ECO:0000256" key="8">
    <source>
        <dbReference type="ARBA" id="ARBA00023015"/>
    </source>
</evidence>
<comment type="subunit">
    <text evidence="3">Homodimer.</text>
</comment>
<gene>
    <name evidence="11" type="ORF">MUN76_09330</name>
</gene>
<dbReference type="CDD" id="cd07153">
    <property type="entry name" value="Fur_like"/>
    <property type="match status" value="1"/>
</dbReference>
<dbReference type="InterPro" id="IPR036390">
    <property type="entry name" value="WH_DNA-bd_sf"/>
</dbReference>
<evidence type="ECO:0000256" key="2">
    <source>
        <dbReference type="ARBA" id="ARBA00007957"/>
    </source>
</evidence>
<evidence type="ECO:0000256" key="9">
    <source>
        <dbReference type="ARBA" id="ARBA00023125"/>
    </source>
</evidence>
<dbReference type="PANTHER" id="PTHR33202">
    <property type="entry name" value="ZINC UPTAKE REGULATION PROTEIN"/>
    <property type="match status" value="1"/>
</dbReference>
<evidence type="ECO:0000256" key="7">
    <source>
        <dbReference type="ARBA" id="ARBA00022833"/>
    </source>
</evidence>
<comment type="similarity">
    <text evidence="2">Belongs to the Fur family.</text>
</comment>
<dbReference type="InterPro" id="IPR002481">
    <property type="entry name" value="FUR"/>
</dbReference>
<evidence type="ECO:0000256" key="6">
    <source>
        <dbReference type="ARBA" id="ARBA00022723"/>
    </source>
</evidence>
<dbReference type="PANTHER" id="PTHR33202:SF2">
    <property type="entry name" value="FERRIC UPTAKE REGULATION PROTEIN"/>
    <property type="match status" value="1"/>
</dbReference>